<protein>
    <submittedName>
        <fullName evidence="1">Uncharacterized protein</fullName>
    </submittedName>
</protein>
<evidence type="ECO:0000313" key="2">
    <source>
        <dbReference type="Proteomes" id="UP000055024"/>
    </source>
</evidence>
<keyword evidence="2" id="KW-1185">Reference proteome</keyword>
<dbReference type="EMBL" id="JYDP01000021">
    <property type="protein sequence ID" value="KRZ14925.1"/>
    <property type="molecule type" value="Genomic_DNA"/>
</dbReference>
<dbReference type="AlphaFoldDB" id="A0A0V1HWE7"/>
<dbReference type="Proteomes" id="UP000055024">
    <property type="component" value="Unassembled WGS sequence"/>
</dbReference>
<organism evidence="1 2">
    <name type="scientific">Trichinella zimbabwensis</name>
    <dbReference type="NCBI Taxonomy" id="268475"/>
    <lineage>
        <taxon>Eukaryota</taxon>
        <taxon>Metazoa</taxon>
        <taxon>Ecdysozoa</taxon>
        <taxon>Nematoda</taxon>
        <taxon>Enoplea</taxon>
        <taxon>Dorylaimia</taxon>
        <taxon>Trichinellida</taxon>
        <taxon>Trichinellidae</taxon>
        <taxon>Trichinella</taxon>
    </lineage>
</organism>
<sequence length="59" mass="6719">MSIDAALRYHSISVTLGYIIKLKHNNAIKVKKLHIAALNRIYVFENNKKRQKDIAIGAN</sequence>
<proteinExistence type="predicted"/>
<reference evidence="1 2" key="1">
    <citation type="submission" date="2015-01" db="EMBL/GenBank/DDBJ databases">
        <title>Evolution of Trichinella species and genotypes.</title>
        <authorList>
            <person name="Korhonen P.K."/>
            <person name="Edoardo P."/>
            <person name="Giuseppe L.R."/>
            <person name="Gasser R.B."/>
        </authorList>
    </citation>
    <scope>NUCLEOTIDE SEQUENCE [LARGE SCALE GENOMIC DNA]</scope>
    <source>
        <strain evidence="1">ISS1029</strain>
    </source>
</reference>
<accession>A0A0V1HWE7</accession>
<evidence type="ECO:0000313" key="1">
    <source>
        <dbReference type="EMBL" id="KRZ14925.1"/>
    </source>
</evidence>
<comment type="caution">
    <text evidence="1">The sequence shown here is derived from an EMBL/GenBank/DDBJ whole genome shotgun (WGS) entry which is preliminary data.</text>
</comment>
<name>A0A0V1HWE7_9BILA</name>
<gene>
    <name evidence="1" type="ORF">T11_11615</name>
</gene>